<name>A0ABM5YM96_9ALTE</name>
<evidence type="ECO:0000313" key="2">
    <source>
        <dbReference type="Proteomes" id="UP000056750"/>
    </source>
</evidence>
<dbReference type="Proteomes" id="UP000056750">
    <property type="component" value="Chromosome"/>
</dbReference>
<accession>A0ABM5YM96</accession>
<dbReference type="RefSeq" id="WP_057790046.1">
    <property type="nucleotide sequence ID" value="NZ_CP013926.1"/>
</dbReference>
<protein>
    <recommendedName>
        <fullName evidence="3">Secreted protein</fullName>
    </recommendedName>
</protein>
<proteinExistence type="predicted"/>
<evidence type="ECO:0000313" key="1">
    <source>
        <dbReference type="EMBL" id="AMJ75351.1"/>
    </source>
</evidence>
<evidence type="ECO:0008006" key="3">
    <source>
        <dbReference type="Google" id="ProtNLM"/>
    </source>
</evidence>
<keyword evidence="2" id="KW-1185">Reference proteome</keyword>
<dbReference type="EMBL" id="CP013926">
    <property type="protein sequence ID" value="AMJ75351.1"/>
    <property type="molecule type" value="Genomic_DNA"/>
</dbReference>
<organism evidence="1 2">
    <name type="scientific">Alteromonas stellipolaris</name>
    <dbReference type="NCBI Taxonomy" id="233316"/>
    <lineage>
        <taxon>Bacteria</taxon>
        <taxon>Pseudomonadati</taxon>
        <taxon>Pseudomonadota</taxon>
        <taxon>Gammaproteobacteria</taxon>
        <taxon>Alteromonadales</taxon>
        <taxon>Alteromonadaceae</taxon>
        <taxon>Alteromonas/Salinimonas group</taxon>
        <taxon>Alteromonas</taxon>
    </lineage>
</organism>
<sequence>MKLHFYVSLICVVVGLAGQIENTYADDVNDFKPVYKLRTDNECWPTNPANGTNSGECVTRSEYQTTTVPVFWEAYEEDVNGKTHKLITYWNYYGDQNGCTTWDSGHADDWEAITVHVVNHELEHVTYWQHNGRYTKAAETVEKDGEHPVVYVGKYSHGNYHDQRSRASADSWTFLTGGYCYYWKDPRGPGETWSPVAQHLDSVGFDDVFPGSTNPNLRSERPHQRTVCREDGGQVLAGIIDGTENTCDRNPSYLQDETMTLQSLFYLDIY</sequence>
<reference evidence="1 2" key="1">
    <citation type="submission" date="2015-12" db="EMBL/GenBank/DDBJ databases">
        <title>Intraspecies pangenome expansion in the marine bacterium Alteromonas.</title>
        <authorList>
            <person name="Lopez-Perez M."/>
            <person name="Rodriguez-Valera F."/>
        </authorList>
    </citation>
    <scope>NUCLEOTIDE SEQUENCE [LARGE SCALE GENOMIC DNA]</scope>
    <source>
        <strain evidence="1 2">LMG 21861</strain>
    </source>
</reference>
<gene>
    <name evidence="1" type="ORF">AVL57_16080</name>
</gene>